<feature type="region of interest" description="Disordered" evidence="1">
    <location>
        <begin position="114"/>
        <end position="133"/>
    </location>
</feature>
<sequence length="169" mass="19101">MPTNEEQIKKFISQSGGKATKQQIVRESKLSSGYIDFLCQSLCRKGEIIFSDGFYTLKTSIPAKISGNEPHPSLTNGGSEAGALLPPKPEVILKPKKDKVKTAKVLKRKKIFSQTQKLKPPKPRKQKKSTKNLILKNRKSEVKKRPGYITIQFQAKFPFLKLVFIPFEK</sequence>
<evidence type="ECO:0000313" key="2">
    <source>
        <dbReference type="EMBL" id="PIU10576.1"/>
    </source>
</evidence>
<evidence type="ECO:0000256" key="1">
    <source>
        <dbReference type="SAM" id="MobiDB-lite"/>
    </source>
</evidence>
<protein>
    <submittedName>
        <fullName evidence="2">Uncharacterized protein</fullName>
    </submittedName>
</protein>
<proteinExistence type="predicted"/>
<feature type="compositionally biased region" description="Basic residues" evidence="1">
    <location>
        <begin position="119"/>
        <end position="130"/>
    </location>
</feature>
<gene>
    <name evidence="2" type="ORF">COT27_02415</name>
</gene>
<accession>A0A2M6XSG6</accession>
<reference evidence="3" key="1">
    <citation type="submission" date="2017-09" db="EMBL/GenBank/DDBJ databases">
        <title>Depth-based differentiation of microbial function through sediment-hosted aquifers and enrichment of novel symbionts in the deep terrestrial subsurface.</title>
        <authorList>
            <person name="Probst A.J."/>
            <person name="Ladd B."/>
            <person name="Jarett J.K."/>
            <person name="Geller-Mcgrath D.E."/>
            <person name="Sieber C.M.K."/>
            <person name="Emerson J.B."/>
            <person name="Anantharaman K."/>
            <person name="Thomas B.C."/>
            <person name="Malmstrom R."/>
            <person name="Stieglmeier M."/>
            <person name="Klingl A."/>
            <person name="Woyke T."/>
            <person name="Ryan C.M."/>
            <person name="Banfield J.F."/>
        </authorList>
    </citation>
    <scope>NUCLEOTIDE SEQUENCE [LARGE SCALE GENOMIC DNA]</scope>
</reference>
<comment type="caution">
    <text evidence="2">The sequence shown here is derived from an EMBL/GenBank/DDBJ whole genome shotgun (WGS) entry which is preliminary data.</text>
</comment>
<organism evidence="2 3">
    <name type="scientific">Candidatus Kuenenbacteria bacterium CG08_land_8_20_14_0_20_37_23</name>
    <dbReference type="NCBI Taxonomy" id="1974617"/>
    <lineage>
        <taxon>Bacteria</taxon>
        <taxon>Candidatus Kueneniibacteriota</taxon>
    </lineage>
</organism>
<evidence type="ECO:0000313" key="3">
    <source>
        <dbReference type="Proteomes" id="UP000230586"/>
    </source>
</evidence>
<dbReference type="AlphaFoldDB" id="A0A2M6XSG6"/>
<dbReference type="EMBL" id="PEXX01000041">
    <property type="protein sequence ID" value="PIU10576.1"/>
    <property type="molecule type" value="Genomic_DNA"/>
</dbReference>
<name>A0A2M6XSG6_9BACT</name>
<dbReference type="Proteomes" id="UP000230586">
    <property type="component" value="Unassembled WGS sequence"/>
</dbReference>